<reference evidence="3" key="1">
    <citation type="submission" date="2016-06" db="UniProtKB">
        <authorList>
            <consortium name="WormBaseParasite"/>
        </authorList>
    </citation>
    <scope>IDENTIFICATION</scope>
</reference>
<evidence type="ECO:0000313" key="2">
    <source>
        <dbReference type="Proteomes" id="UP000275846"/>
    </source>
</evidence>
<gene>
    <name evidence="1" type="ORF">SSLN_LOCUS683</name>
</gene>
<organism evidence="3">
    <name type="scientific">Schistocephalus solidus</name>
    <name type="common">Tapeworm</name>
    <dbReference type="NCBI Taxonomy" id="70667"/>
    <lineage>
        <taxon>Eukaryota</taxon>
        <taxon>Metazoa</taxon>
        <taxon>Spiralia</taxon>
        <taxon>Lophotrochozoa</taxon>
        <taxon>Platyhelminthes</taxon>
        <taxon>Cestoda</taxon>
        <taxon>Eucestoda</taxon>
        <taxon>Diphyllobothriidea</taxon>
        <taxon>Diphyllobothriidae</taxon>
        <taxon>Schistocephalus</taxon>
    </lineage>
</organism>
<sequence length="95" mass="10891">MPISTASTELCKASQKKNVIVVAELNAPGIDWQTWTALSLPDNFNPKWLHWAMDRLSSKNVNFRAQTRKGQQSNCLDLIFIQVEVDEEKENFLEL</sequence>
<protein>
    <submittedName>
        <fullName evidence="3">ACT domain-containing protein</fullName>
    </submittedName>
</protein>
<dbReference type="WBParaSite" id="SSLN_0000071401-mRNA-1">
    <property type="protein sequence ID" value="SSLN_0000071401-mRNA-1"/>
    <property type="gene ID" value="SSLN_0000071401"/>
</dbReference>
<reference evidence="1 2" key="2">
    <citation type="submission" date="2018-11" db="EMBL/GenBank/DDBJ databases">
        <authorList>
            <consortium name="Pathogen Informatics"/>
        </authorList>
    </citation>
    <scope>NUCLEOTIDE SEQUENCE [LARGE SCALE GENOMIC DNA]</scope>
    <source>
        <strain evidence="1 2">NST_G2</strain>
    </source>
</reference>
<dbReference type="Proteomes" id="UP000275846">
    <property type="component" value="Unassembled WGS sequence"/>
</dbReference>
<evidence type="ECO:0000313" key="3">
    <source>
        <dbReference type="WBParaSite" id="SSLN_0000071401-mRNA-1"/>
    </source>
</evidence>
<dbReference type="AlphaFoldDB" id="A0A183S8Y5"/>
<evidence type="ECO:0000313" key="1">
    <source>
        <dbReference type="EMBL" id="VDL86033.1"/>
    </source>
</evidence>
<proteinExistence type="predicted"/>
<keyword evidence="2" id="KW-1185">Reference proteome</keyword>
<dbReference type="OrthoDB" id="6152807at2759"/>
<dbReference type="EMBL" id="UYSU01000615">
    <property type="protein sequence ID" value="VDL86033.1"/>
    <property type="molecule type" value="Genomic_DNA"/>
</dbReference>
<accession>A0A183S8Y5</accession>
<name>A0A183S8Y5_SCHSO</name>